<feature type="chain" id="PRO_5040423474" description="ATP synthase F0 subunit 8" evidence="1">
    <location>
        <begin position="19"/>
        <end position="100"/>
    </location>
</feature>
<proteinExistence type="predicted"/>
<evidence type="ECO:0000313" key="3">
    <source>
        <dbReference type="Proteomes" id="UP000765509"/>
    </source>
</evidence>
<accession>A0A9Q3C2E9</accession>
<keyword evidence="3" id="KW-1185">Reference proteome</keyword>
<evidence type="ECO:0000313" key="2">
    <source>
        <dbReference type="EMBL" id="MBW0477091.1"/>
    </source>
</evidence>
<reference evidence="2" key="1">
    <citation type="submission" date="2021-03" db="EMBL/GenBank/DDBJ databases">
        <title>Draft genome sequence of rust myrtle Austropuccinia psidii MF-1, a brazilian biotype.</title>
        <authorList>
            <person name="Quecine M.C."/>
            <person name="Pachon D.M.R."/>
            <person name="Bonatelli M.L."/>
            <person name="Correr F.H."/>
            <person name="Franceschini L.M."/>
            <person name="Leite T.F."/>
            <person name="Margarido G.R.A."/>
            <person name="Almeida C.A."/>
            <person name="Ferrarezi J.A."/>
            <person name="Labate C.A."/>
        </authorList>
    </citation>
    <scope>NUCLEOTIDE SEQUENCE</scope>
    <source>
        <strain evidence="2">MF-1</strain>
    </source>
</reference>
<comment type="caution">
    <text evidence="2">The sequence shown here is derived from an EMBL/GenBank/DDBJ whole genome shotgun (WGS) entry which is preliminary data.</text>
</comment>
<organism evidence="2 3">
    <name type="scientific">Austropuccinia psidii MF-1</name>
    <dbReference type="NCBI Taxonomy" id="1389203"/>
    <lineage>
        <taxon>Eukaryota</taxon>
        <taxon>Fungi</taxon>
        <taxon>Dikarya</taxon>
        <taxon>Basidiomycota</taxon>
        <taxon>Pucciniomycotina</taxon>
        <taxon>Pucciniomycetes</taxon>
        <taxon>Pucciniales</taxon>
        <taxon>Sphaerophragmiaceae</taxon>
        <taxon>Austropuccinia</taxon>
    </lineage>
</organism>
<sequence>MFLVWNIWLMWFLLKASRWTKKKSSKFSIGNLQETSRLSNPSLALPTFTAVSSRIIPRKSVHLPVPQERLLFSPNEEALSHFKQLKKAFTTAPNLLYPPF</sequence>
<dbReference type="Proteomes" id="UP000765509">
    <property type="component" value="Unassembled WGS sequence"/>
</dbReference>
<evidence type="ECO:0008006" key="4">
    <source>
        <dbReference type="Google" id="ProtNLM"/>
    </source>
</evidence>
<name>A0A9Q3C2E9_9BASI</name>
<dbReference type="EMBL" id="AVOT02004693">
    <property type="protein sequence ID" value="MBW0477091.1"/>
    <property type="molecule type" value="Genomic_DNA"/>
</dbReference>
<dbReference type="AlphaFoldDB" id="A0A9Q3C2E9"/>
<keyword evidence="1" id="KW-0732">Signal</keyword>
<gene>
    <name evidence="2" type="ORF">O181_016806</name>
</gene>
<evidence type="ECO:0000256" key="1">
    <source>
        <dbReference type="SAM" id="SignalP"/>
    </source>
</evidence>
<feature type="signal peptide" evidence="1">
    <location>
        <begin position="1"/>
        <end position="18"/>
    </location>
</feature>
<protein>
    <recommendedName>
        <fullName evidence="4">ATP synthase F0 subunit 8</fullName>
    </recommendedName>
</protein>